<dbReference type="Gene3D" id="3.30.420.10">
    <property type="entry name" value="Ribonuclease H-like superfamily/Ribonuclease H"/>
    <property type="match status" value="1"/>
</dbReference>
<name>T1HBN4_RHOPR</name>
<keyword evidence="2" id="KW-1185">Reference proteome</keyword>
<protein>
    <submittedName>
        <fullName evidence="1">Uncharacterized protein</fullName>
    </submittedName>
</protein>
<evidence type="ECO:0000313" key="1">
    <source>
        <dbReference type="EnsemblMetazoa" id="RPRC001446-PA"/>
    </source>
</evidence>
<dbReference type="OMA" id="HPRQCAM"/>
<dbReference type="InterPro" id="IPR001888">
    <property type="entry name" value="Transposase_1"/>
</dbReference>
<dbReference type="Proteomes" id="UP000015103">
    <property type="component" value="Unassembled WGS sequence"/>
</dbReference>
<accession>T1HBN4</accession>
<dbReference type="VEuPathDB" id="VectorBase:RPRC001446"/>
<dbReference type="InParanoid" id="T1HBN4"/>
<reference evidence="1" key="1">
    <citation type="submission" date="2015-05" db="UniProtKB">
        <authorList>
            <consortium name="EnsemblMetazoa"/>
        </authorList>
    </citation>
    <scope>IDENTIFICATION</scope>
</reference>
<dbReference type="InterPro" id="IPR036397">
    <property type="entry name" value="RNaseH_sf"/>
</dbReference>
<organism evidence="1 2">
    <name type="scientific">Rhodnius prolixus</name>
    <name type="common">Triatomid bug</name>
    <dbReference type="NCBI Taxonomy" id="13249"/>
    <lineage>
        <taxon>Eukaryota</taxon>
        <taxon>Metazoa</taxon>
        <taxon>Ecdysozoa</taxon>
        <taxon>Arthropoda</taxon>
        <taxon>Hexapoda</taxon>
        <taxon>Insecta</taxon>
        <taxon>Pterygota</taxon>
        <taxon>Neoptera</taxon>
        <taxon>Paraneoptera</taxon>
        <taxon>Hemiptera</taxon>
        <taxon>Heteroptera</taxon>
        <taxon>Panheteroptera</taxon>
        <taxon>Cimicomorpha</taxon>
        <taxon>Reduviidae</taxon>
        <taxon>Triatominae</taxon>
        <taxon>Rhodnius</taxon>
    </lineage>
</organism>
<dbReference type="GO" id="GO:0003676">
    <property type="term" value="F:nucleic acid binding"/>
    <property type="evidence" value="ECO:0007669"/>
    <property type="project" value="InterPro"/>
</dbReference>
<evidence type="ECO:0000313" key="2">
    <source>
        <dbReference type="Proteomes" id="UP000015103"/>
    </source>
</evidence>
<sequence>MASVFWDAHGILFNYLQKGETINSEYYMALVDRLSAEIKKKRRHMQKKKVLFHPRQCAMSQVDENDG</sequence>
<proteinExistence type="predicted"/>
<dbReference type="EMBL" id="ACPB03016665">
    <property type="status" value="NOT_ANNOTATED_CDS"/>
    <property type="molecule type" value="Genomic_DNA"/>
</dbReference>
<dbReference type="AlphaFoldDB" id="T1HBN4"/>
<dbReference type="Pfam" id="PF01359">
    <property type="entry name" value="Transposase_1"/>
    <property type="match status" value="1"/>
</dbReference>
<dbReference type="HOGENOM" id="CLU_2815614_0_0_1"/>
<dbReference type="EnsemblMetazoa" id="RPRC001446-RA">
    <property type="protein sequence ID" value="RPRC001446-PA"/>
    <property type="gene ID" value="RPRC001446"/>
</dbReference>